<organism evidence="1 2">
    <name type="scientific">Paraburkholderia tuberum</name>
    <dbReference type="NCBI Taxonomy" id="157910"/>
    <lineage>
        <taxon>Bacteria</taxon>
        <taxon>Pseudomonadati</taxon>
        <taxon>Pseudomonadota</taxon>
        <taxon>Betaproteobacteria</taxon>
        <taxon>Burkholderiales</taxon>
        <taxon>Burkholderiaceae</taxon>
        <taxon>Paraburkholderia</taxon>
    </lineage>
</organism>
<evidence type="ECO:0000313" key="2">
    <source>
        <dbReference type="Proteomes" id="UP000199365"/>
    </source>
</evidence>
<evidence type="ECO:0000313" key="1">
    <source>
        <dbReference type="EMBL" id="SDR55872.1"/>
    </source>
</evidence>
<dbReference type="RefSeq" id="WP_143037278.1">
    <property type="nucleotide sequence ID" value="NZ_FNKX01000002.1"/>
</dbReference>
<dbReference type="Proteomes" id="UP000199365">
    <property type="component" value="Unassembled WGS sequence"/>
</dbReference>
<accession>A0A1H1K1C2</accession>
<proteinExistence type="predicted"/>
<sequence length="63" mass="7081">MSNNKEAATIQALLAFVNLQKNEEREFIVTMNLLLRASPKGRRKIIAQLQGKTLMNSDVPGRL</sequence>
<keyword evidence="2" id="KW-1185">Reference proteome</keyword>
<protein>
    <submittedName>
        <fullName evidence="1">Uncharacterized protein</fullName>
    </submittedName>
</protein>
<dbReference type="EMBL" id="FNKX01000002">
    <property type="protein sequence ID" value="SDR55872.1"/>
    <property type="molecule type" value="Genomic_DNA"/>
</dbReference>
<name>A0A1H1K1C2_9BURK</name>
<dbReference type="AlphaFoldDB" id="A0A1H1K1C2"/>
<reference evidence="2" key="1">
    <citation type="submission" date="2016-10" db="EMBL/GenBank/DDBJ databases">
        <authorList>
            <person name="Varghese N."/>
            <person name="Submissions S."/>
        </authorList>
    </citation>
    <scope>NUCLEOTIDE SEQUENCE [LARGE SCALE GENOMIC DNA]</scope>
    <source>
        <strain evidence="2">DUS833</strain>
    </source>
</reference>
<gene>
    <name evidence="1" type="ORF">SAMN05445850_6206</name>
</gene>